<evidence type="ECO:0000313" key="8">
    <source>
        <dbReference type="Proteomes" id="UP000606499"/>
    </source>
</evidence>
<dbReference type="Pfam" id="PF12464">
    <property type="entry name" value="Mac"/>
    <property type="match status" value="1"/>
</dbReference>
<name>A0A923LTF3_9FIRM</name>
<reference evidence="7" key="1">
    <citation type="submission" date="2020-08" db="EMBL/GenBank/DDBJ databases">
        <title>Genome public.</title>
        <authorList>
            <person name="Liu C."/>
            <person name="Sun Q."/>
        </authorList>
    </citation>
    <scope>NUCLEOTIDE SEQUENCE</scope>
    <source>
        <strain evidence="7">NSJ-28</strain>
    </source>
</reference>
<evidence type="ECO:0000256" key="4">
    <source>
        <dbReference type="ARBA" id="ARBA00023315"/>
    </source>
</evidence>
<evidence type="ECO:0000256" key="1">
    <source>
        <dbReference type="ARBA" id="ARBA00007274"/>
    </source>
</evidence>
<dbReference type="AlphaFoldDB" id="A0A923LTF3"/>
<dbReference type="InterPro" id="IPR024688">
    <property type="entry name" value="Mac_dom"/>
</dbReference>
<dbReference type="PANTHER" id="PTHR43017">
    <property type="entry name" value="GALACTOSIDE O-ACETYLTRANSFERASE"/>
    <property type="match status" value="1"/>
</dbReference>
<dbReference type="Pfam" id="PF00132">
    <property type="entry name" value="Hexapep"/>
    <property type="match status" value="1"/>
</dbReference>
<gene>
    <name evidence="7" type="ORF">H8S45_05880</name>
</gene>
<evidence type="ECO:0000313" key="7">
    <source>
        <dbReference type="EMBL" id="MBC5724985.1"/>
    </source>
</evidence>
<evidence type="ECO:0000256" key="5">
    <source>
        <dbReference type="RuleBase" id="RU367021"/>
    </source>
</evidence>
<dbReference type="InterPro" id="IPR018357">
    <property type="entry name" value="Hexapep_transf_CS"/>
</dbReference>
<sequence>MTEREKMISGALYDPSEAALLAARNAAKEQCVQYNSLPPSAADQRDALLRGLLGSCGTHVLIEPSFFCDYGFHIHVGEHFYANHNLVILDAAPVVFGEHVFIAPNCGFYTAAHPFDVAQRNAELEYAKPIRVGSNVWIGGNVCVLPGVTVGDNTVIGAGSVVNRDIPAGVLAVGNPCRPVRSLQERGE</sequence>
<dbReference type="PANTHER" id="PTHR43017:SF1">
    <property type="entry name" value="ACETYLTRANSFERASE YJL218W-RELATED"/>
    <property type="match status" value="1"/>
</dbReference>
<dbReference type="InterPro" id="IPR039369">
    <property type="entry name" value="LacA-like"/>
</dbReference>
<dbReference type="CDD" id="cd03357">
    <property type="entry name" value="LbH_MAT_GAT"/>
    <property type="match status" value="1"/>
</dbReference>
<proteinExistence type="inferred from homology"/>
<dbReference type="InterPro" id="IPR011004">
    <property type="entry name" value="Trimer_LpxA-like_sf"/>
</dbReference>
<accession>A0A923LTF3</accession>
<dbReference type="FunFam" id="2.160.10.10:FF:000008">
    <property type="entry name" value="Maltose O-acetyltransferase"/>
    <property type="match status" value="1"/>
</dbReference>
<dbReference type="EMBL" id="JACOPL010000004">
    <property type="protein sequence ID" value="MBC5724985.1"/>
    <property type="molecule type" value="Genomic_DNA"/>
</dbReference>
<dbReference type="RefSeq" id="WP_054326139.1">
    <property type="nucleotide sequence ID" value="NZ_JACOPL010000004.1"/>
</dbReference>
<protein>
    <recommendedName>
        <fullName evidence="5">Acetyltransferase</fullName>
        <ecNumber evidence="5">2.3.1.-</ecNumber>
    </recommendedName>
</protein>
<comment type="caution">
    <text evidence="7">The sequence shown here is derived from an EMBL/GenBank/DDBJ whole genome shotgun (WGS) entry which is preliminary data.</text>
</comment>
<evidence type="ECO:0000256" key="3">
    <source>
        <dbReference type="ARBA" id="ARBA00022737"/>
    </source>
</evidence>
<dbReference type="PROSITE" id="PS00101">
    <property type="entry name" value="HEXAPEP_TRANSFERASES"/>
    <property type="match status" value="1"/>
</dbReference>
<dbReference type="GO" id="GO:0008870">
    <property type="term" value="F:galactoside O-acetyltransferase activity"/>
    <property type="evidence" value="ECO:0007669"/>
    <property type="project" value="TreeGrafter"/>
</dbReference>
<evidence type="ECO:0000256" key="2">
    <source>
        <dbReference type="ARBA" id="ARBA00022679"/>
    </source>
</evidence>
<keyword evidence="2 5" id="KW-0808">Transferase</keyword>
<dbReference type="Gene3D" id="2.160.10.10">
    <property type="entry name" value="Hexapeptide repeat proteins"/>
    <property type="match status" value="1"/>
</dbReference>
<dbReference type="InterPro" id="IPR001451">
    <property type="entry name" value="Hexapep"/>
</dbReference>
<keyword evidence="4 5" id="KW-0012">Acyltransferase</keyword>
<dbReference type="EC" id="2.3.1.-" evidence="5"/>
<evidence type="ECO:0000259" key="6">
    <source>
        <dbReference type="SMART" id="SM01266"/>
    </source>
</evidence>
<dbReference type="Proteomes" id="UP000606499">
    <property type="component" value="Unassembled WGS sequence"/>
</dbReference>
<organism evidence="7 8">
    <name type="scientific">Agathobaculum faecis</name>
    <dbReference type="NCBI Taxonomy" id="2763013"/>
    <lineage>
        <taxon>Bacteria</taxon>
        <taxon>Bacillati</taxon>
        <taxon>Bacillota</taxon>
        <taxon>Clostridia</taxon>
        <taxon>Eubacteriales</taxon>
        <taxon>Butyricicoccaceae</taxon>
        <taxon>Agathobaculum</taxon>
    </lineage>
</organism>
<dbReference type="SUPFAM" id="SSF51161">
    <property type="entry name" value="Trimeric LpxA-like enzymes"/>
    <property type="match status" value="1"/>
</dbReference>
<keyword evidence="3" id="KW-0677">Repeat</keyword>
<dbReference type="SMART" id="SM01266">
    <property type="entry name" value="Mac"/>
    <property type="match status" value="1"/>
</dbReference>
<keyword evidence="8" id="KW-1185">Reference proteome</keyword>
<feature type="domain" description="Maltose/galactoside acetyltransferase" evidence="6">
    <location>
        <begin position="4"/>
        <end position="58"/>
    </location>
</feature>
<comment type="similarity">
    <text evidence="1 5">Belongs to the transferase hexapeptide repeat family.</text>
</comment>